<dbReference type="RefSeq" id="WP_153249325.1">
    <property type="nucleotide sequence ID" value="NZ_CP044205.1"/>
</dbReference>
<keyword evidence="2" id="KW-1185">Reference proteome</keyword>
<evidence type="ECO:0000313" key="2">
    <source>
        <dbReference type="Proteomes" id="UP000325755"/>
    </source>
</evidence>
<dbReference type="EMBL" id="CP044205">
    <property type="protein sequence ID" value="QFY43343.1"/>
    <property type="molecule type" value="Genomic_DNA"/>
</dbReference>
<dbReference type="KEGG" id="mmob:F6R98_12560"/>
<evidence type="ECO:0000313" key="1">
    <source>
        <dbReference type="EMBL" id="QFY43343.1"/>
    </source>
</evidence>
<name>A0A5Q0BHP6_9GAMM</name>
<protein>
    <submittedName>
        <fullName evidence="1">Uncharacterized protein</fullName>
    </submittedName>
</protein>
<proteinExistence type="predicted"/>
<dbReference type="Proteomes" id="UP000325755">
    <property type="component" value="Chromosome"/>
</dbReference>
<organism evidence="1 2">
    <name type="scientific">Candidatus Methylospira mobilis</name>
    <dbReference type="NCBI Taxonomy" id="1808979"/>
    <lineage>
        <taxon>Bacteria</taxon>
        <taxon>Pseudomonadati</taxon>
        <taxon>Pseudomonadota</taxon>
        <taxon>Gammaproteobacteria</taxon>
        <taxon>Methylococcales</taxon>
        <taxon>Methylococcaceae</taxon>
        <taxon>Candidatus Methylospira</taxon>
    </lineage>
</organism>
<gene>
    <name evidence="1" type="ORF">F6R98_12560</name>
</gene>
<sequence length="135" mass="12891">MVAAVNSFAAINGVTQASSSHGSAGQQRSLSMGTLSQALLSGNLAAAQKAYGSLSATYPGGAITNAPNSPLAKIGQALKAGNLAAAQSVLPSLNGVGRSYAATSSSANTTAINSGFAATLAALSGSSSGGFSIKA</sequence>
<dbReference type="AlphaFoldDB" id="A0A5Q0BHP6"/>
<dbReference type="InParanoid" id="A0A5Q0BHP6"/>
<reference evidence="1 2" key="1">
    <citation type="submission" date="2019-09" db="EMBL/GenBank/DDBJ databases">
        <title>Ecophysiology of the spiral-shaped methanotroph Methylospira mobilis as revealed by the complete genome sequence.</title>
        <authorList>
            <person name="Oshkin I.Y."/>
            <person name="Dedysh S.N."/>
            <person name="Miroshnikov K."/>
            <person name="Danilova O.V."/>
            <person name="Hakobyan A."/>
            <person name="Liesack W."/>
        </authorList>
    </citation>
    <scope>NUCLEOTIDE SEQUENCE [LARGE SCALE GENOMIC DNA]</scope>
    <source>
        <strain evidence="1 2">Shm1</strain>
    </source>
</reference>
<accession>A0A5Q0BHP6</accession>